<organism evidence="1">
    <name type="scientific">Arundo donax</name>
    <name type="common">Giant reed</name>
    <name type="synonym">Donax arundinaceus</name>
    <dbReference type="NCBI Taxonomy" id="35708"/>
    <lineage>
        <taxon>Eukaryota</taxon>
        <taxon>Viridiplantae</taxon>
        <taxon>Streptophyta</taxon>
        <taxon>Embryophyta</taxon>
        <taxon>Tracheophyta</taxon>
        <taxon>Spermatophyta</taxon>
        <taxon>Magnoliopsida</taxon>
        <taxon>Liliopsida</taxon>
        <taxon>Poales</taxon>
        <taxon>Poaceae</taxon>
        <taxon>PACMAD clade</taxon>
        <taxon>Arundinoideae</taxon>
        <taxon>Arundineae</taxon>
        <taxon>Arundo</taxon>
    </lineage>
</organism>
<name>A0A0A9FEP4_ARUDO</name>
<proteinExistence type="predicted"/>
<evidence type="ECO:0000313" key="1">
    <source>
        <dbReference type="EMBL" id="JAE09684.1"/>
    </source>
</evidence>
<sequence>MILVIVIIKSCVTMLSELSPYLRTPISETSMFLTVKLSFSN</sequence>
<reference evidence="1" key="2">
    <citation type="journal article" date="2015" name="Data Brief">
        <title>Shoot transcriptome of the giant reed, Arundo donax.</title>
        <authorList>
            <person name="Barrero R.A."/>
            <person name="Guerrero F.D."/>
            <person name="Moolhuijzen P."/>
            <person name="Goolsby J.A."/>
            <person name="Tidwell J."/>
            <person name="Bellgard S.E."/>
            <person name="Bellgard M.I."/>
        </authorList>
    </citation>
    <scope>NUCLEOTIDE SEQUENCE</scope>
    <source>
        <tissue evidence="1">Shoot tissue taken approximately 20 cm above the soil surface</tissue>
    </source>
</reference>
<dbReference type="EMBL" id="GBRH01188212">
    <property type="protein sequence ID" value="JAE09684.1"/>
    <property type="molecule type" value="Transcribed_RNA"/>
</dbReference>
<protein>
    <submittedName>
        <fullName evidence="1">Uncharacterized protein</fullName>
    </submittedName>
</protein>
<accession>A0A0A9FEP4</accession>
<dbReference type="AlphaFoldDB" id="A0A0A9FEP4"/>
<reference evidence="1" key="1">
    <citation type="submission" date="2014-09" db="EMBL/GenBank/DDBJ databases">
        <authorList>
            <person name="Magalhaes I.L.F."/>
            <person name="Oliveira U."/>
            <person name="Santos F.R."/>
            <person name="Vidigal T.H.D.A."/>
            <person name="Brescovit A.D."/>
            <person name="Santos A.J."/>
        </authorList>
    </citation>
    <scope>NUCLEOTIDE SEQUENCE</scope>
    <source>
        <tissue evidence="1">Shoot tissue taken approximately 20 cm above the soil surface</tissue>
    </source>
</reference>